<keyword evidence="1" id="KW-0732">Signal</keyword>
<protein>
    <submittedName>
        <fullName evidence="2">Uncharacterized protein</fullName>
    </submittedName>
</protein>
<comment type="caution">
    <text evidence="2">The sequence shown here is derived from an EMBL/GenBank/DDBJ whole genome shotgun (WGS) entry which is preliminary data.</text>
</comment>
<feature type="chain" id="PRO_5043564941" evidence="1">
    <location>
        <begin position="21"/>
        <end position="372"/>
    </location>
</feature>
<gene>
    <name evidence="2" type="ORF">WJX84_009816</name>
</gene>
<feature type="signal peptide" evidence="1">
    <location>
        <begin position="1"/>
        <end position="20"/>
    </location>
</feature>
<dbReference type="Gene3D" id="3.20.20.80">
    <property type="entry name" value="Glycosidases"/>
    <property type="match status" value="1"/>
</dbReference>
<evidence type="ECO:0000256" key="1">
    <source>
        <dbReference type="SAM" id="SignalP"/>
    </source>
</evidence>
<dbReference type="AlphaFoldDB" id="A0AAW1SMM5"/>
<accession>A0AAW1SMM5</accession>
<organism evidence="2 3">
    <name type="scientific">Apatococcus fuscideae</name>
    <dbReference type="NCBI Taxonomy" id="2026836"/>
    <lineage>
        <taxon>Eukaryota</taxon>
        <taxon>Viridiplantae</taxon>
        <taxon>Chlorophyta</taxon>
        <taxon>core chlorophytes</taxon>
        <taxon>Trebouxiophyceae</taxon>
        <taxon>Chlorellales</taxon>
        <taxon>Chlorellaceae</taxon>
        <taxon>Apatococcus</taxon>
    </lineage>
</organism>
<dbReference type="SUPFAM" id="SSF51445">
    <property type="entry name" value="(Trans)glycosidases"/>
    <property type="match status" value="1"/>
</dbReference>
<dbReference type="Proteomes" id="UP001485043">
    <property type="component" value="Unassembled WGS sequence"/>
</dbReference>
<evidence type="ECO:0000313" key="2">
    <source>
        <dbReference type="EMBL" id="KAK9848031.1"/>
    </source>
</evidence>
<name>A0AAW1SMM5_9CHLO</name>
<keyword evidence="3" id="KW-1185">Reference proteome</keyword>
<evidence type="ECO:0000313" key="3">
    <source>
        <dbReference type="Proteomes" id="UP001485043"/>
    </source>
</evidence>
<proteinExistence type="predicted"/>
<dbReference type="EMBL" id="JALJOV010001425">
    <property type="protein sequence ID" value="KAK9848031.1"/>
    <property type="molecule type" value="Genomic_DNA"/>
</dbReference>
<sequence length="372" mass="39799">MLQSLTIAAICLLIARSTLADSRTDLKPVFGVDYQPSPSDDTNTQTSAGGVYFASDYANTNFESLWGYAAASDGSQGRGDLAVISQNLRGNALRMYNFYPGYDHLPFLDGAQANGLKVIVPLGNYQAVDEAISNQGQSTSDLTTLINESKNHAANVAWGLTNEITGDGNCGSPISQQCLNILVADCQLIQQLDPSSRPVLINHIDEPGFTTPKAIMSALQNAGMTDFYNNRIIQGLDLYFFDQDPATQAISFGGVIDNYFNDAELSSTPLIVGEYGASAGANSDSEQQQVVADSGQALVTAMSKHDLLLGGFTFEYSDEPWKGTAGGESTYGLQTFSGTYTTAQTTNGQTYRVDTYTNRPSFSAFEANAAQV</sequence>
<reference evidence="2 3" key="1">
    <citation type="journal article" date="2024" name="Nat. Commun.">
        <title>Phylogenomics reveals the evolutionary origins of lichenization in chlorophyte algae.</title>
        <authorList>
            <person name="Puginier C."/>
            <person name="Libourel C."/>
            <person name="Otte J."/>
            <person name="Skaloud P."/>
            <person name="Haon M."/>
            <person name="Grisel S."/>
            <person name="Petersen M."/>
            <person name="Berrin J.G."/>
            <person name="Delaux P.M."/>
            <person name="Dal Grande F."/>
            <person name="Keller J."/>
        </authorList>
    </citation>
    <scope>NUCLEOTIDE SEQUENCE [LARGE SCALE GENOMIC DNA]</scope>
    <source>
        <strain evidence="2 3">SAG 2523</strain>
    </source>
</reference>
<dbReference type="InterPro" id="IPR017853">
    <property type="entry name" value="GH"/>
</dbReference>